<proteinExistence type="predicted"/>
<protein>
    <submittedName>
        <fullName evidence="1">Uncharacterized protein</fullName>
    </submittedName>
</protein>
<dbReference type="KEGG" id="pla:Plav_0869"/>
<name>A7HRF9_PARL1</name>
<gene>
    <name evidence="1" type="ordered locus">Plav_0869</name>
</gene>
<keyword evidence="2" id="KW-1185">Reference proteome</keyword>
<dbReference type="RefSeq" id="WP_012109742.1">
    <property type="nucleotide sequence ID" value="NC_009719.1"/>
</dbReference>
<reference evidence="1 2" key="1">
    <citation type="journal article" date="2011" name="Stand. Genomic Sci.">
        <title>Complete genome sequence of Parvibaculum lavamentivorans type strain (DS-1(T)).</title>
        <authorList>
            <person name="Schleheck D."/>
            <person name="Weiss M."/>
            <person name="Pitluck S."/>
            <person name="Bruce D."/>
            <person name="Land M.L."/>
            <person name="Han S."/>
            <person name="Saunders E."/>
            <person name="Tapia R."/>
            <person name="Detter C."/>
            <person name="Brettin T."/>
            <person name="Han J."/>
            <person name="Woyke T."/>
            <person name="Goodwin L."/>
            <person name="Pennacchio L."/>
            <person name="Nolan M."/>
            <person name="Cook A.M."/>
            <person name="Kjelleberg S."/>
            <person name="Thomas T."/>
        </authorList>
    </citation>
    <scope>NUCLEOTIDE SEQUENCE [LARGE SCALE GENOMIC DNA]</scope>
    <source>
        <strain evidence="2">DS-1 / DSM 13023 / NCIMB 13966</strain>
    </source>
</reference>
<evidence type="ECO:0000313" key="2">
    <source>
        <dbReference type="Proteomes" id="UP000006377"/>
    </source>
</evidence>
<dbReference type="EMBL" id="CP000774">
    <property type="protein sequence ID" value="ABS62492.1"/>
    <property type="molecule type" value="Genomic_DNA"/>
</dbReference>
<accession>A7HRF9</accession>
<dbReference type="Proteomes" id="UP000006377">
    <property type="component" value="Chromosome"/>
</dbReference>
<sequence>MRDDALPNDIDYSRAAYDVLLGLDAAARAAVGEVAADGARGREIAPGMFSAEAVPGLRVVLRRAPGATTILALTGEVAASRGTRGRQAS</sequence>
<dbReference type="AlphaFoldDB" id="A7HRF9"/>
<dbReference type="HOGENOM" id="CLU_2451914_0_0_5"/>
<evidence type="ECO:0000313" key="1">
    <source>
        <dbReference type="EMBL" id="ABS62492.1"/>
    </source>
</evidence>
<organism evidence="1 2">
    <name type="scientific">Parvibaculum lavamentivorans (strain DS-1 / DSM 13023 / NCIMB 13966)</name>
    <dbReference type="NCBI Taxonomy" id="402881"/>
    <lineage>
        <taxon>Bacteria</taxon>
        <taxon>Pseudomonadati</taxon>
        <taxon>Pseudomonadota</taxon>
        <taxon>Alphaproteobacteria</taxon>
        <taxon>Hyphomicrobiales</taxon>
        <taxon>Parvibaculaceae</taxon>
        <taxon>Parvibaculum</taxon>
    </lineage>
</organism>
<dbReference type="STRING" id="402881.Plav_0869"/>